<dbReference type="RefSeq" id="WP_073711421.1">
    <property type="nucleotide sequence ID" value="NZ_MRWQ01000006.1"/>
</dbReference>
<reference evidence="1 2" key="1">
    <citation type="submission" date="2016-12" db="EMBL/GenBank/DDBJ databases">
        <title>Domibacillus sp. SAOS 44 whole genome sequencing.</title>
        <authorList>
            <person name="Verma A."/>
            <person name="Krishnamurthi S."/>
        </authorList>
    </citation>
    <scope>NUCLEOTIDE SEQUENCE [LARGE SCALE GENOMIC DNA]</scope>
    <source>
        <strain evidence="1 2">SAOS 44</strain>
    </source>
</reference>
<dbReference type="Proteomes" id="UP000186524">
    <property type="component" value="Unassembled WGS sequence"/>
</dbReference>
<organism evidence="1 2">
    <name type="scientific">Domibacillus mangrovi</name>
    <dbReference type="NCBI Taxonomy" id="1714354"/>
    <lineage>
        <taxon>Bacteria</taxon>
        <taxon>Bacillati</taxon>
        <taxon>Bacillota</taxon>
        <taxon>Bacilli</taxon>
        <taxon>Bacillales</taxon>
        <taxon>Bacillaceae</taxon>
        <taxon>Domibacillus</taxon>
    </lineage>
</organism>
<sequence length="247" mass="28863">MPVKILRIEDLNYNSFKQASIYVDACFLLAFLDANGDEDGELVERVLIKMQNDNIKKLLISNHVFSEVVQHLFLGHIYSVIHLAYRKFVLKKDLSADEKDVLGDPFIARKLMQLVDQQELRGFRTGNKVFIPVKETIKLYKERYTDRDSLNYYYESVLQIFNDLFSNLNNEFNIQTEHVSSDESTFYMAQVFMSELQLEVKDSLHLAVAKQNEADYFATLDSDFVHKFYSGAHLDKTTIFHISKRYV</sequence>
<evidence type="ECO:0000313" key="1">
    <source>
        <dbReference type="EMBL" id="OKL36696.1"/>
    </source>
</evidence>
<accession>A0A1Q5P391</accession>
<protein>
    <recommendedName>
        <fullName evidence="3">PIN domain-containing protein</fullName>
    </recommendedName>
</protein>
<proteinExistence type="predicted"/>
<gene>
    <name evidence="1" type="ORF">BLL40_08130</name>
</gene>
<evidence type="ECO:0008006" key="3">
    <source>
        <dbReference type="Google" id="ProtNLM"/>
    </source>
</evidence>
<name>A0A1Q5P391_9BACI</name>
<comment type="caution">
    <text evidence="1">The sequence shown here is derived from an EMBL/GenBank/DDBJ whole genome shotgun (WGS) entry which is preliminary data.</text>
</comment>
<dbReference type="Gene3D" id="3.40.50.1010">
    <property type="entry name" value="5'-nuclease"/>
    <property type="match status" value="1"/>
</dbReference>
<evidence type="ECO:0000313" key="2">
    <source>
        <dbReference type="Proteomes" id="UP000186524"/>
    </source>
</evidence>
<dbReference type="EMBL" id="MRWQ01000006">
    <property type="protein sequence ID" value="OKL36696.1"/>
    <property type="molecule type" value="Genomic_DNA"/>
</dbReference>
<dbReference type="AlphaFoldDB" id="A0A1Q5P391"/>
<keyword evidence="2" id="KW-1185">Reference proteome</keyword>